<proteinExistence type="predicted"/>
<sequence length="71" mass="7947">MFLQLKDTGDLVEILEVKELIDPNNDIVRAQSQVGEEEQDPASYHKGNLVFPSGETLPRCWVDADYKAKAA</sequence>
<gene>
    <name evidence="1" type="ORF">KME60_17035</name>
</gene>
<accession>A0A951QP58</accession>
<reference evidence="1" key="2">
    <citation type="journal article" date="2022" name="Microbiol. Resour. Announc.">
        <title>Metagenome Sequencing to Explore Phylogenomics of Terrestrial Cyanobacteria.</title>
        <authorList>
            <person name="Ward R.D."/>
            <person name="Stajich J.E."/>
            <person name="Johansen J.R."/>
            <person name="Huntemann M."/>
            <person name="Clum A."/>
            <person name="Foster B."/>
            <person name="Foster B."/>
            <person name="Roux S."/>
            <person name="Palaniappan K."/>
            <person name="Varghese N."/>
            <person name="Mukherjee S."/>
            <person name="Reddy T.B.K."/>
            <person name="Daum C."/>
            <person name="Copeland A."/>
            <person name="Chen I.A."/>
            <person name="Ivanova N.N."/>
            <person name="Kyrpides N.C."/>
            <person name="Shapiro N."/>
            <person name="Eloe-Fadrosh E.A."/>
            <person name="Pietrasiak N."/>
        </authorList>
    </citation>
    <scope>NUCLEOTIDE SEQUENCE</scope>
    <source>
        <strain evidence="1">GSE-NOS-MK-12-04C</strain>
    </source>
</reference>
<dbReference type="AlphaFoldDB" id="A0A951QP58"/>
<evidence type="ECO:0000313" key="1">
    <source>
        <dbReference type="EMBL" id="MBW4669076.1"/>
    </source>
</evidence>
<comment type="caution">
    <text evidence="1">The sequence shown here is derived from an EMBL/GenBank/DDBJ whole genome shotgun (WGS) entry which is preliminary data.</text>
</comment>
<name>A0A951QP58_9CYAN</name>
<organism evidence="1 2">
    <name type="scientific">Cyanomargarita calcarea GSE-NOS-MK-12-04C</name>
    <dbReference type="NCBI Taxonomy" id="2839659"/>
    <lineage>
        <taxon>Bacteria</taxon>
        <taxon>Bacillati</taxon>
        <taxon>Cyanobacteriota</taxon>
        <taxon>Cyanophyceae</taxon>
        <taxon>Nostocales</taxon>
        <taxon>Cyanomargaritaceae</taxon>
        <taxon>Cyanomargarita</taxon>
    </lineage>
</organism>
<reference evidence="1" key="1">
    <citation type="submission" date="2021-05" db="EMBL/GenBank/DDBJ databases">
        <authorList>
            <person name="Pietrasiak N."/>
            <person name="Ward R."/>
            <person name="Stajich J.E."/>
            <person name="Kurbessoian T."/>
        </authorList>
    </citation>
    <scope>NUCLEOTIDE SEQUENCE</scope>
    <source>
        <strain evidence="1">GSE-NOS-MK-12-04C</strain>
    </source>
</reference>
<dbReference type="EMBL" id="JAHHGZ010000017">
    <property type="protein sequence ID" value="MBW4669076.1"/>
    <property type="molecule type" value="Genomic_DNA"/>
</dbReference>
<dbReference type="Proteomes" id="UP000729701">
    <property type="component" value="Unassembled WGS sequence"/>
</dbReference>
<evidence type="ECO:0000313" key="2">
    <source>
        <dbReference type="Proteomes" id="UP000729701"/>
    </source>
</evidence>
<protein>
    <submittedName>
        <fullName evidence="1">Acetyltransferase</fullName>
    </submittedName>
</protein>